<keyword evidence="2" id="KW-1185">Reference proteome</keyword>
<reference evidence="1" key="1">
    <citation type="submission" date="2023-03" db="EMBL/GenBank/DDBJ databases">
        <title>Massive genome expansion in bonnet fungi (Mycena s.s.) driven by repeated elements and novel gene families across ecological guilds.</title>
        <authorList>
            <consortium name="Lawrence Berkeley National Laboratory"/>
            <person name="Harder C.B."/>
            <person name="Miyauchi S."/>
            <person name="Viragh M."/>
            <person name="Kuo A."/>
            <person name="Thoen E."/>
            <person name="Andreopoulos B."/>
            <person name="Lu D."/>
            <person name="Skrede I."/>
            <person name="Drula E."/>
            <person name="Henrissat B."/>
            <person name="Morin E."/>
            <person name="Kohler A."/>
            <person name="Barry K."/>
            <person name="LaButti K."/>
            <person name="Morin E."/>
            <person name="Salamov A."/>
            <person name="Lipzen A."/>
            <person name="Mereny Z."/>
            <person name="Hegedus B."/>
            <person name="Baldrian P."/>
            <person name="Stursova M."/>
            <person name="Weitz H."/>
            <person name="Taylor A."/>
            <person name="Grigoriev I.V."/>
            <person name="Nagy L.G."/>
            <person name="Martin F."/>
            <person name="Kauserud H."/>
        </authorList>
    </citation>
    <scope>NUCLEOTIDE SEQUENCE</scope>
    <source>
        <strain evidence="1">CBHHK173m</strain>
    </source>
</reference>
<evidence type="ECO:0000313" key="1">
    <source>
        <dbReference type="EMBL" id="KAJ7084436.1"/>
    </source>
</evidence>
<protein>
    <submittedName>
        <fullName evidence="1">Uncharacterized protein</fullName>
    </submittedName>
</protein>
<organism evidence="1 2">
    <name type="scientific">Mycena belliarum</name>
    <dbReference type="NCBI Taxonomy" id="1033014"/>
    <lineage>
        <taxon>Eukaryota</taxon>
        <taxon>Fungi</taxon>
        <taxon>Dikarya</taxon>
        <taxon>Basidiomycota</taxon>
        <taxon>Agaricomycotina</taxon>
        <taxon>Agaricomycetes</taxon>
        <taxon>Agaricomycetidae</taxon>
        <taxon>Agaricales</taxon>
        <taxon>Marasmiineae</taxon>
        <taxon>Mycenaceae</taxon>
        <taxon>Mycena</taxon>
    </lineage>
</organism>
<accession>A0AAD6U163</accession>
<name>A0AAD6U163_9AGAR</name>
<proteinExistence type="predicted"/>
<dbReference type="Proteomes" id="UP001222325">
    <property type="component" value="Unassembled WGS sequence"/>
</dbReference>
<evidence type="ECO:0000313" key="2">
    <source>
        <dbReference type="Proteomes" id="UP001222325"/>
    </source>
</evidence>
<gene>
    <name evidence="1" type="ORF">B0H15DRAFT_849193</name>
</gene>
<dbReference type="EMBL" id="JARJCN010000038">
    <property type="protein sequence ID" value="KAJ7084436.1"/>
    <property type="molecule type" value="Genomic_DNA"/>
</dbReference>
<comment type="caution">
    <text evidence="1">The sequence shown here is derived from an EMBL/GenBank/DDBJ whole genome shotgun (WGS) entry which is preliminary data.</text>
</comment>
<dbReference type="AlphaFoldDB" id="A0AAD6U163"/>
<sequence length="201" mass="22871">MGFMMRPPGWRMWGATACLGQDAPQQCRHLGAARTGLLAESQAALRARLERRQREGGCGTRSRWVGLGCALRSCVRARRRLARTCEGRRTSRGVYRTRWPSIHSSRSVVVDVNGTDVLRPLRTPNCACSSPRSFSVHPRLLVRMYVVLDTGSIHAGRRQTLRALARQSQYGLVDEVRREVIPRVLDVWCELQRTRQCWRCS</sequence>